<dbReference type="HOGENOM" id="CLU_101326_2_0_9"/>
<organism evidence="1">
    <name type="scientific">Listeria seeligeri FSL N1-067</name>
    <dbReference type="NCBI Taxonomy" id="702453"/>
    <lineage>
        <taxon>Bacteria</taxon>
        <taxon>Bacillati</taxon>
        <taxon>Bacillota</taxon>
        <taxon>Bacilli</taxon>
        <taxon>Bacillales</taxon>
        <taxon>Listeriaceae</taxon>
        <taxon>Listeria</taxon>
    </lineage>
</organism>
<comment type="caution">
    <text evidence="1">The sequence shown here is derived from an EMBL/GenBank/DDBJ whole genome shotgun (WGS) entry which is preliminary data.</text>
</comment>
<dbReference type="InterPro" id="IPR010298">
    <property type="entry name" value="YacP-like"/>
</dbReference>
<dbReference type="PATRIC" id="fig|702453.3.peg.279"/>
<gene>
    <name evidence="1" type="ORF">NT03LS_0352</name>
</gene>
<dbReference type="EMBL" id="ADXJ01000142">
    <property type="protein sequence ID" value="EFS01421.1"/>
    <property type="molecule type" value="Genomic_DNA"/>
</dbReference>
<dbReference type="AlphaFoldDB" id="E3ZLR9"/>
<dbReference type="PANTHER" id="PTHR34547">
    <property type="entry name" value="YACP-LIKE NYN DOMAIN PROTEIN"/>
    <property type="match status" value="1"/>
</dbReference>
<name>E3ZLR9_LISSE</name>
<dbReference type="PANTHER" id="PTHR34547:SF1">
    <property type="entry name" value="YACP-LIKE NYN DOMAIN PROTEIN"/>
    <property type="match status" value="1"/>
</dbReference>
<evidence type="ECO:0000313" key="1">
    <source>
        <dbReference type="EMBL" id="EFS01421.1"/>
    </source>
</evidence>
<sequence>MKSTGNVSLWRNKMEQILLVDGYNVIGAWPELSYLKERDLEAARDKLIEWMAEYQSYTGYRVVVVFDAQFVRGVKRKSVKHRIEVVFTHEDETADEFIEQKAIEWKDARTQIIVATSDYTEQWAIFGQGALRISSRELLFEIQEMSKKVGQKIKKIQEEMPKSNLNLNSDVISELEKWRRGEQ</sequence>
<reference evidence="1" key="1">
    <citation type="journal article" date="2010" name="Microbiol. Resour. Announc.">
        <title>Comparative genomics of the bacterial genus Listeria: Genome evolution is characterized by limited gene acquisition and limited gene loss.</title>
        <authorList>
            <person name="den Bakker H.C."/>
            <person name="Cummings C.A."/>
            <person name="Ferreira V."/>
            <person name="Vatta P."/>
            <person name="Orsi R.H."/>
            <person name="Degoricija L."/>
            <person name="Barker M."/>
            <person name="Petrauskene O."/>
            <person name="Furtado M.R."/>
            <person name="Wiedmann M."/>
        </authorList>
    </citation>
    <scope>NUCLEOTIDE SEQUENCE [LARGE SCALE GENOMIC DNA]</scope>
    <source>
        <strain evidence="1">FSL N1-067</strain>
    </source>
</reference>
<protein>
    <submittedName>
        <fullName evidence="1">YacP</fullName>
    </submittedName>
</protein>
<accession>E3ZLR9</accession>
<proteinExistence type="predicted"/>
<dbReference type="CDD" id="cd10912">
    <property type="entry name" value="PIN_YacP-like"/>
    <property type="match status" value="1"/>
</dbReference>
<dbReference type="Pfam" id="PF05991">
    <property type="entry name" value="NYN_YacP"/>
    <property type="match status" value="1"/>
</dbReference>
<dbReference type="Proteomes" id="UP000004302">
    <property type="component" value="Chromosome"/>
</dbReference>